<reference evidence="3" key="1">
    <citation type="journal article" date="2013" name="Proc. Natl. Acad. Sci. U.S.A.">
        <title>Improving the coverage of the cyanobacterial phylum using diversity-driven genome sequencing.</title>
        <authorList>
            <person name="Shih P.M."/>
            <person name="Wu D."/>
            <person name="Latifi A."/>
            <person name="Axen S.D."/>
            <person name="Fewer D.P."/>
            <person name="Talla E."/>
            <person name="Calteau A."/>
            <person name="Cai F."/>
            <person name="Tandeau de Marsac N."/>
            <person name="Rippka R."/>
            <person name="Herdman M."/>
            <person name="Sivonen K."/>
            <person name="Coursin T."/>
            <person name="Laurent T."/>
            <person name="Goodwin L."/>
            <person name="Nolan M."/>
            <person name="Davenport K.W."/>
            <person name="Han C.S."/>
            <person name="Rubin E.M."/>
            <person name="Eisen J.A."/>
            <person name="Woyke T."/>
            <person name="Gugger M."/>
            <person name="Kerfeld C.A."/>
        </authorList>
    </citation>
    <scope>NUCLEOTIDE SEQUENCE [LARGE SCALE GENOMIC DNA]</scope>
    <source>
        <plasmid evidence="3">pANACY.03</plasmid>
    </source>
</reference>
<dbReference type="Proteomes" id="UP000010474">
    <property type="component" value="Plasmid pANACY.03"/>
</dbReference>
<dbReference type="RefSeq" id="WP_015217707.1">
    <property type="nucleotide sequence ID" value="NC_019773.1"/>
</dbReference>
<name>K9ZRV0_ANACC</name>
<proteinExistence type="predicted"/>
<geneLocation type="plasmid" evidence="2 3">
    <name>pANACY.03</name>
</geneLocation>
<keyword evidence="1" id="KW-0812">Transmembrane</keyword>
<keyword evidence="1" id="KW-1133">Transmembrane helix</keyword>
<evidence type="ECO:0000256" key="1">
    <source>
        <dbReference type="SAM" id="Phobius"/>
    </source>
</evidence>
<accession>K9ZRV0</accession>
<evidence type="ECO:0000313" key="2">
    <source>
        <dbReference type="EMBL" id="AFZ61237.1"/>
    </source>
</evidence>
<dbReference type="HOGENOM" id="CLU_1782831_0_0_3"/>
<dbReference type="AlphaFoldDB" id="K9ZRV0"/>
<dbReference type="KEGG" id="acy:Anacy_5954"/>
<gene>
    <name evidence="2" type="ordered locus">Anacy_5954</name>
</gene>
<organism evidence="2 3">
    <name type="scientific">Anabaena cylindrica (strain ATCC 27899 / PCC 7122)</name>
    <dbReference type="NCBI Taxonomy" id="272123"/>
    <lineage>
        <taxon>Bacteria</taxon>
        <taxon>Bacillati</taxon>
        <taxon>Cyanobacteriota</taxon>
        <taxon>Cyanophyceae</taxon>
        <taxon>Nostocales</taxon>
        <taxon>Nostocaceae</taxon>
        <taxon>Anabaena</taxon>
    </lineage>
</organism>
<protein>
    <submittedName>
        <fullName evidence="2">Uncharacterized protein</fullName>
    </submittedName>
</protein>
<dbReference type="EMBL" id="CP003662">
    <property type="protein sequence ID" value="AFZ61237.1"/>
    <property type="molecule type" value="Genomic_DNA"/>
</dbReference>
<feature type="transmembrane region" description="Helical" evidence="1">
    <location>
        <begin position="80"/>
        <end position="100"/>
    </location>
</feature>
<evidence type="ECO:0000313" key="3">
    <source>
        <dbReference type="Proteomes" id="UP000010474"/>
    </source>
</evidence>
<sequence length="145" mass="16576">MKLIHDEEVIVEICSNQLVLTTHRIRYQTEIYGNVELTSIMLEEIASCSLVRKNHASLLVMALLLTFIGIGPLVTMTEGILIMYLIIMIDVILVVIYLVIRHPVILITSAGESIKLRITTMKLDAVLNFINTVEIMKNERYFMNR</sequence>
<keyword evidence="1" id="KW-0472">Membrane</keyword>
<keyword evidence="2" id="KW-0614">Plasmid</keyword>
<keyword evidence="3" id="KW-1185">Reference proteome</keyword>
<feature type="transmembrane region" description="Helical" evidence="1">
    <location>
        <begin position="56"/>
        <end position="74"/>
    </location>
</feature>